<comment type="caution">
    <text evidence="1">The sequence shown here is derived from an EMBL/GenBank/DDBJ whole genome shotgun (WGS) entry which is preliminary data.</text>
</comment>
<organism evidence="1 2">
    <name type="scientific">Lactuca sativa</name>
    <name type="common">Garden lettuce</name>
    <dbReference type="NCBI Taxonomy" id="4236"/>
    <lineage>
        <taxon>Eukaryota</taxon>
        <taxon>Viridiplantae</taxon>
        <taxon>Streptophyta</taxon>
        <taxon>Embryophyta</taxon>
        <taxon>Tracheophyta</taxon>
        <taxon>Spermatophyta</taxon>
        <taxon>Magnoliopsida</taxon>
        <taxon>eudicotyledons</taxon>
        <taxon>Gunneridae</taxon>
        <taxon>Pentapetalae</taxon>
        <taxon>asterids</taxon>
        <taxon>campanulids</taxon>
        <taxon>Asterales</taxon>
        <taxon>Asteraceae</taxon>
        <taxon>Cichorioideae</taxon>
        <taxon>Cichorieae</taxon>
        <taxon>Lactucinae</taxon>
        <taxon>Lactuca</taxon>
    </lineage>
</organism>
<sequence>MPTTRSIHLPGLLLMWKISPTRLGFLSSSGLLQFVKDILPHMEHRKAYIGLEFKKLFGAVVMSCVEGDFKRHMDAIKKLNPSQGSKWREAWRGGKAKPQV</sequence>
<dbReference type="AlphaFoldDB" id="A0A9R1WQM0"/>
<keyword evidence="2" id="KW-1185">Reference proteome</keyword>
<protein>
    <submittedName>
        <fullName evidence="1">Uncharacterized protein</fullName>
    </submittedName>
</protein>
<name>A0A9R1WQM0_LACSA</name>
<evidence type="ECO:0000313" key="1">
    <source>
        <dbReference type="EMBL" id="KAJ0227007.1"/>
    </source>
</evidence>
<gene>
    <name evidence="1" type="ORF">LSAT_V11C100028950</name>
</gene>
<accession>A0A9R1WQM0</accession>
<reference evidence="1 2" key="1">
    <citation type="journal article" date="2017" name="Nat. Commun.">
        <title>Genome assembly with in vitro proximity ligation data and whole-genome triplication in lettuce.</title>
        <authorList>
            <person name="Reyes-Chin-Wo S."/>
            <person name="Wang Z."/>
            <person name="Yang X."/>
            <person name="Kozik A."/>
            <person name="Arikit S."/>
            <person name="Song C."/>
            <person name="Xia L."/>
            <person name="Froenicke L."/>
            <person name="Lavelle D.O."/>
            <person name="Truco M.J."/>
            <person name="Xia R."/>
            <person name="Zhu S."/>
            <person name="Xu C."/>
            <person name="Xu H."/>
            <person name="Xu X."/>
            <person name="Cox K."/>
            <person name="Korf I."/>
            <person name="Meyers B.C."/>
            <person name="Michelmore R.W."/>
        </authorList>
    </citation>
    <scope>NUCLEOTIDE SEQUENCE [LARGE SCALE GENOMIC DNA]</scope>
    <source>
        <strain evidence="2">cv. Salinas</strain>
        <tissue evidence="1">Seedlings</tissue>
    </source>
</reference>
<evidence type="ECO:0000313" key="2">
    <source>
        <dbReference type="Proteomes" id="UP000235145"/>
    </source>
</evidence>
<dbReference type="Proteomes" id="UP000235145">
    <property type="component" value="Unassembled WGS sequence"/>
</dbReference>
<dbReference type="EMBL" id="NBSK02000001">
    <property type="protein sequence ID" value="KAJ0227007.1"/>
    <property type="molecule type" value="Genomic_DNA"/>
</dbReference>
<proteinExistence type="predicted"/>